<dbReference type="InterPro" id="IPR012437">
    <property type="entry name" value="DUF1638"/>
</dbReference>
<accession>A0ABZ3INR0</accession>
<feature type="domain" description="DUF1638" evidence="1">
    <location>
        <begin position="30"/>
        <end position="194"/>
    </location>
</feature>
<evidence type="ECO:0000313" key="2">
    <source>
        <dbReference type="EMBL" id="XFO67311.1"/>
    </source>
</evidence>
<name>A0ABZ3INR0_9FIRM</name>
<evidence type="ECO:0000313" key="3">
    <source>
        <dbReference type="Proteomes" id="UP000216752"/>
    </source>
</evidence>
<dbReference type="RefSeq" id="WP_094604622.1">
    <property type="nucleotide sequence ID" value="NZ_CP155573.1"/>
</dbReference>
<evidence type="ECO:0000259" key="1">
    <source>
        <dbReference type="Pfam" id="PF07796"/>
    </source>
</evidence>
<protein>
    <recommendedName>
        <fullName evidence="1">DUF1638 domain-containing protein</fullName>
    </recommendedName>
</protein>
<reference evidence="2" key="1">
    <citation type="submission" date="2024-05" db="EMBL/GenBank/DDBJ databases">
        <title>Isolation and characterization of Sporomusa carbonis sp. nov., a carboxydotrophic hydrogenogen in the genus of Sporomusa isolated from a charcoal burning pile.</title>
        <authorList>
            <person name="Boeer T."/>
            <person name="Rosenbaum F."/>
            <person name="Eysell L."/>
            <person name="Mueller V."/>
            <person name="Daniel R."/>
            <person name="Poehlein A."/>
        </authorList>
    </citation>
    <scope>NUCLEOTIDE SEQUENCE [LARGE SCALE GENOMIC DNA]</scope>
    <source>
        <strain evidence="2">DSM 10669</strain>
    </source>
</reference>
<sequence>MEILILACQMVADELNLAITRTGVKYPVLWIDSRLHEYPDKLQIRLQDEINRISNVQHIALAFGYCGNAVLGLKATNASLIIPRVDDCISLLLGSVSLHNRLSSEQDTYYLTKGWLEYEYGILNQLERSIHRYGQERACQIHRDMLQHYSRLILIDTGAYKVESCLEKVNRLAKILGVDYEEIIGSGGLLDKLLQGPWDEDFSIIPPGGTVTKEHLWASKVRLLKCAENLQLPICSLNSKEK</sequence>
<dbReference type="EMBL" id="CP155573">
    <property type="protein sequence ID" value="XFO67311.1"/>
    <property type="molecule type" value="Genomic_DNA"/>
</dbReference>
<gene>
    <name evidence="2" type="ORF">SPSIL_035060</name>
</gene>
<proteinExistence type="predicted"/>
<keyword evidence="3" id="KW-1185">Reference proteome</keyword>
<dbReference type="Pfam" id="PF07796">
    <property type="entry name" value="DUF1638"/>
    <property type="match status" value="1"/>
</dbReference>
<dbReference type="Proteomes" id="UP000216752">
    <property type="component" value="Chromosome"/>
</dbReference>
<organism evidence="2 3">
    <name type="scientific">Sporomusa silvacetica DSM 10669</name>
    <dbReference type="NCBI Taxonomy" id="1123289"/>
    <lineage>
        <taxon>Bacteria</taxon>
        <taxon>Bacillati</taxon>
        <taxon>Bacillota</taxon>
        <taxon>Negativicutes</taxon>
        <taxon>Selenomonadales</taxon>
        <taxon>Sporomusaceae</taxon>
        <taxon>Sporomusa</taxon>
    </lineage>
</organism>